<keyword evidence="4 6" id="KW-0808">Transferase</keyword>
<dbReference type="GO" id="GO:0008146">
    <property type="term" value="F:sulfotransferase activity"/>
    <property type="evidence" value="ECO:0007669"/>
    <property type="project" value="InterPro"/>
</dbReference>
<evidence type="ECO:0000256" key="5">
    <source>
        <dbReference type="ARBA" id="ARBA00022939"/>
    </source>
</evidence>
<dbReference type="InterPro" id="IPR027417">
    <property type="entry name" value="P-loop_NTPase"/>
</dbReference>
<evidence type="ECO:0000256" key="6">
    <source>
        <dbReference type="RuleBase" id="RU361155"/>
    </source>
</evidence>
<evidence type="ECO:0000313" key="8">
    <source>
        <dbReference type="EMBL" id="KAG7491776.1"/>
    </source>
</evidence>
<comment type="caution">
    <text evidence="8">The sequence shown here is derived from an EMBL/GenBank/DDBJ whole genome shotgun (WGS) entry which is preliminary data.</text>
</comment>
<evidence type="ECO:0000313" key="9">
    <source>
        <dbReference type="Proteomes" id="UP001046870"/>
    </source>
</evidence>
<dbReference type="Gene3D" id="3.40.50.300">
    <property type="entry name" value="P-loop containing nucleotide triphosphate hydrolases"/>
    <property type="match status" value="1"/>
</dbReference>
<feature type="domain" description="Sulfotransferase" evidence="7">
    <location>
        <begin position="40"/>
        <end position="282"/>
    </location>
</feature>
<protein>
    <recommendedName>
        <fullName evidence="6">Sulfotransferase</fullName>
        <ecNumber evidence="6">2.8.2.-</ecNumber>
    </recommendedName>
</protein>
<evidence type="ECO:0000259" key="7">
    <source>
        <dbReference type="Pfam" id="PF00685"/>
    </source>
</evidence>
<dbReference type="SUPFAM" id="SSF52540">
    <property type="entry name" value="P-loop containing nucleoside triphosphate hydrolases"/>
    <property type="match status" value="1"/>
</dbReference>
<dbReference type="Pfam" id="PF00685">
    <property type="entry name" value="Sulfotransfer_1"/>
    <property type="match status" value="1"/>
</dbReference>
<dbReference type="OrthoDB" id="205623at2759"/>
<reference evidence="8" key="1">
    <citation type="submission" date="2021-01" db="EMBL/GenBank/DDBJ databases">
        <authorList>
            <person name="Zahm M."/>
            <person name="Roques C."/>
            <person name="Cabau C."/>
            <person name="Klopp C."/>
            <person name="Donnadieu C."/>
            <person name="Jouanno E."/>
            <person name="Lampietro C."/>
            <person name="Louis A."/>
            <person name="Herpin A."/>
            <person name="Echchiki A."/>
            <person name="Berthelot C."/>
            <person name="Parey E."/>
            <person name="Roest-Crollius H."/>
            <person name="Braasch I."/>
            <person name="Postlethwait J."/>
            <person name="Bobe J."/>
            <person name="Montfort J."/>
            <person name="Bouchez O."/>
            <person name="Begum T."/>
            <person name="Mejri S."/>
            <person name="Adams A."/>
            <person name="Chen W.-J."/>
            <person name="Guiguen Y."/>
        </authorList>
    </citation>
    <scope>NUCLEOTIDE SEQUENCE</scope>
    <source>
        <strain evidence="8">YG-15Mar2019-1</strain>
        <tissue evidence="8">Brain</tissue>
    </source>
</reference>
<keyword evidence="5" id="KW-0128">Catecholamine metabolism</keyword>
<comment type="subcellular location">
    <subcellularLocation>
        <location evidence="1">Cytoplasm</location>
    </subcellularLocation>
</comment>
<evidence type="ECO:0000256" key="3">
    <source>
        <dbReference type="ARBA" id="ARBA00022490"/>
    </source>
</evidence>
<sequence>MENETESTRSGLFTYKGFNFISNVHEEGYVDTLEQFVIRDDDIFVVTYPKSGTTWMQYILVLMYHSKDLKEETNKRMMDVVPWFEVKSKVDFNEMPSPRTFLTHLPTSLVPQGLRHRGKVIYVVRNPKDVAMSYFHFHNIFKLLPDQKNLDQFLDDFLEGKVFAGSWFAHINDWYNHKDEFNLLFLTFEEMKKDRHGTIIKISNFLGKTLDSKTLDIIVEKSSFENMKKNPTTCFERNFPNHFDSSKGSMLRKGQVGDWKTVFTMEQNERFDRIYQEKTSKLPLEFIWDL</sequence>
<keyword evidence="3" id="KW-0963">Cytoplasm</keyword>
<dbReference type="EMBL" id="JAFDVH010000001">
    <property type="protein sequence ID" value="KAG7491776.1"/>
    <property type="molecule type" value="Genomic_DNA"/>
</dbReference>
<comment type="similarity">
    <text evidence="2 6">Belongs to the sulfotransferase 1 family.</text>
</comment>
<organism evidence="8 9">
    <name type="scientific">Megalops atlanticus</name>
    <name type="common">Tarpon</name>
    <name type="synonym">Clupea gigantea</name>
    <dbReference type="NCBI Taxonomy" id="7932"/>
    <lineage>
        <taxon>Eukaryota</taxon>
        <taxon>Metazoa</taxon>
        <taxon>Chordata</taxon>
        <taxon>Craniata</taxon>
        <taxon>Vertebrata</taxon>
        <taxon>Euteleostomi</taxon>
        <taxon>Actinopterygii</taxon>
        <taxon>Neopterygii</taxon>
        <taxon>Teleostei</taxon>
        <taxon>Elopiformes</taxon>
        <taxon>Megalopidae</taxon>
        <taxon>Megalops</taxon>
    </lineage>
</organism>
<dbReference type="GO" id="GO:0006805">
    <property type="term" value="P:xenobiotic metabolic process"/>
    <property type="evidence" value="ECO:0007669"/>
    <property type="project" value="UniProtKB-ARBA"/>
</dbReference>
<dbReference type="PANTHER" id="PTHR11783">
    <property type="entry name" value="SULFOTRANSFERASE SULT"/>
    <property type="match status" value="1"/>
</dbReference>
<evidence type="ECO:0000256" key="4">
    <source>
        <dbReference type="ARBA" id="ARBA00022679"/>
    </source>
</evidence>
<dbReference type="FunFam" id="3.40.50.300:FF:000433">
    <property type="entry name" value="Estrogen sulfotransferase"/>
    <property type="match status" value="1"/>
</dbReference>
<evidence type="ECO:0000256" key="2">
    <source>
        <dbReference type="ARBA" id="ARBA00005771"/>
    </source>
</evidence>
<dbReference type="GO" id="GO:0005737">
    <property type="term" value="C:cytoplasm"/>
    <property type="evidence" value="ECO:0007669"/>
    <property type="project" value="UniProtKB-SubCell"/>
</dbReference>
<dbReference type="EC" id="2.8.2.-" evidence="6"/>
<keyword evidence="9" id="KW-1185">Reference proteome</keyword>
<dbReference type="GO" id="GO:0006584">
    <property type="term" value="P:catecholamine metabolic process"/>
    <property type="evidence" value="ECO:0007669"/>
    <property type="project" value="UniProtKB-KW"/>
</dbReference>
<dbReference type="InterPro" id="IPR000863">
    <property type="entry name" value="Sulfotransferase_dom"/>
</dbReference>
<proteinExistence type="inferred from homology"/>
<dbReference type="AlphaFoldDB" id="A0A9D3QGG2"/>
<dbReference type="Proteomes" id="UP001046870">
    <property type="component" value="Chromosome 1"/>
</dbReference>
<gene>
    <name evidence="8" type="ORF">MATL_G00007200</name>
</gene>
<evidence type="ECO:0000256" key="1">
    <source>
        <dbReference type="ARBA" id="ARBA00004496"/>
    </source>
</evidence>
<name>A0A9D3QGG2_MEGAT</name>
<accession>A0A9D3QGG2</accession>